<evidence type="ECO:0000313" key="3">
    <source>
        <dbReference type="Proteomes" id="UP000823775"/>
    </source>
</evidence>
<dbReference type="PANTHER" id="PTHR48186">
    <property type="entry name" value="NB-ARC DOMAIN-CONTAINING PROTEIN"/>
    <property type="match status" value="1"/>
</dbReference>
<feature type="compositionally biased region" description="Basic and acidic residues" evidence="1">
    <location>
        <begin position="50"/>
        <end position="69"/>
    </location>
</feature>
<evidence type="ECO:0000313" key="2">
    <source>
        <dbReference type="EMBL" id="MCD7447457.1"/>
    </source>
</evidence>
<feature type="region of interest" description="Disordered" evidence="1">
    <location>
        <begin position="43"/>
        <end position="69"/>
    </location>
</feature>
<feature type="region of interest" description="Disordered" evidence="1">
    <location>
        <begin position="1"/>
        <end position="28"/>
    </location>
</feature>
<dbReference type="EMBL" id="JACEIK010000037">
    <property type="protein sequence ID" value="MCD7447457.1"/>
    <property type="molecule type" value="Genomic_DNA"/>
</dbReference>
<evidence type="ECO:0000256" key="1">
    <source>
        <dbReference type="SAM" id="MobiDB-lite"/>
    </source>
</evidence>
<keyword evidence="3" id="KW-1185">Reference proteome</keyword>
<proteinExistence type="predicted"/>
<name>A0ABS8RLF2_DATST</name>
<dbReference type="PANTHER" id="PTHR48186:SF1">
    <property type="entry name" value="TPX2 C-TERMINAL DOMAIN-CONTAINING PROTEIN"/>
    <property type="match status" value="1"/>
</dbReference>
<comment type="caution">
    <text evidence="2">The sequence shown here is derived from an EMBL/GenBank/DDBJ whole genome shotgun (WGS) entry which is preliminary data.</text>
</comment>
<reference evidence="2 3" key="1">
    <citation type="journal article" date="2021" name="BMC Genomics">
        <title>Datura genome reveals duplications of psychoactive alkaloid biosynthetic genes and high mutation rate following tissue culture.</title>
        <authorList>
            <person name="Rajewski A."/>
            <person name="Carter-House D."/>
            <person name="Stajich J."/>
            <person name="Litt A."/>
        </authorList>
    </citation>
    <scope>NUCLEOTIDE SEQUENCE [LARGE SCALE GENOMIC DNA]</scope>
    <source>
        <strain evidence="2">AR-01</strain>
    </source>
</reference>
<dbReference type="Proteomes" id="UP000823775">
    <property type="component" value="Unassembled WGS sequence"/>
</dbReference>
<sequence length="103" mass="11790">MKKKAYNEEKNKLKQDVGGRGTTGKKTSNVGLDKVIVSYQSVPRFTNTPESHESLGMDPCPREESFAEHKAAKRRIIMVDFHDMPKPSNDPRAPKSCRDRRRF</sequence>
<accession>A0ABS8RLF2</accession>
<organism evidence="2 3">
    <name type="scientific">Datura stramonium</name>
    <name type="common">Jimsonweed</name>
    <name type="synonym">Common thornapple</name>
    <dbReference type="NCBI Taxonomy" id="4076"/>
    <lineage>
        <taxon>Eukaryota</taxon>
        <taxon>Viridiplantae</taxon>
        <taxon>Streptophyta</taxon>
        <taxon>Embryophyta</taxon>
        <taxon>Tracheophyta</taxon>
        <taxon>Spermatophyta</taxon>
        <taxon>Magnoliopsida</taxon>
        <taxon>eudicotyledons</taxon>
        <taxon>Gunneridae</taxon>
        <taxon>Pentapetalae</taxon>
        <taxon>asterids</taxon>
        <taxon>lamiids</taxon>
        <taxon>Solanales</taxon>
        <taxon>Solanaceae</taxon>
        <taxon>Solanoideae</taxon>
        <taxon>Datureae</taxon>
        <taxon>Datura</taxon>
    </lineage>
</organism>
<feature type="compositionally biased region" description="Basic and acidic residues" evidence="1">
    <location>
        <begin position="1"/>
        <end position="17"/>
    </location>
</feature>
<gene>
    <name evidence="2" type="ORF">HAX54_029723</name>
</gene>
<feature type="region of interest" description="Disordered" evidence="1">
    <location>
        <begin position="81"/>
        <end position="103"/>
    </location>
</feature>
<protein>
    <submittedName>
        <fullName evidence="2">Uncharacterized protein</fullName>
    </submittedName>
</protein>